<organism evidence="2 3">
    <name type="scientific">Goodea atripinnis</name>
    <dbReference type="NCBI Taxonomy" id="208336"/>
    <lineage>
        <taxon>Eukaryota</taxon>
        <taxon>Metazoa</taxon>
        <taxon>Chordata</taxon>
        <taxon>Craniata</taxon>
        <taxon>Vertebrata</taxon>
        <taxon>Euteleostomi</taxon>
        <taxon>Actinopterygii</taxon>
        <taxon>Neopterygii</taxon>
        <taxon>Teleostei</taxon>
        <taxon>Neoteleostei</taxon>
        <taxon>Acanthomorphata</taxon>
        <taxon>Ovalentaria</taxon>
        <taxon>Atherinomorphae</taxon>
        <taxon>Cyprinodontiformes</taxon>
        <taxon>Goodeidae</taxon>
        <taxon>Goodea</taxon>
    </lineage>
</organism>
<dbReference type="EMBL" id="JAHRIO010091025">
    <property type="protein sequence ID" value="MEQ2188420.1"/>
    <property type="molecule type" value="Genomic_DNA"/>
</dbReference>
<reference evidence="2 3" key="1">
    <citation type="submission" date="2021-06" db="EMBL/GenBank/DDBJ databases">
        <authorList>
            <person name="Palmer J.M."/>
        </authorList>
    </citation>
    <scope>NUCLEOTIDE SEQUENCE [LARGE SCALE GENOMIC DNA]</scope>
    <source>
        <strain evidence="2 3">GA_2019</strain>
        <tissue evidence="2">Muscle</tissue>
    </source>
</reference>
<feature type="non-terminal residue" evidence="2">
    <location>
        <position position="1"/>
    </location>
</feature>
<keyword evidence="1" id="KW-0472">Membrane</keyword>
<accession>A0ABV0PY32</accession>
<gene>
    <name evidence="2" type="ORF">GOODEAATRI_014824</name>
</gene>
<proteinExistence type="predicted"/>
<keyword evidence="3" id="KW-1185">Reference proteome</keyword>
<keyword evidence="1" id="KW-0812">Transmembrane</keyword>
<name>A0ABV0PY32_9TELE</name>
<evidence type="ECO:0000256" key="1">
    <source>
        <dbReference type="SAM" id="Phobius"/>
    </source>
</evidence>
<keyword evidence="1" id="KW-1133">Transmembrane helix</keyword>
<feature type="transmembrane region" description="Helical" evidence="1">
    <location>
        <begin position="17"/>
        <end position="37"/>
    </location>
</feature>
<dbReference type="Proteomes" id="UP001476798">
    <property type="component" value="Unassembled WGS sequence"/>
</dbReference>
<protein>
    <submittedName>
        <fullName evidence="2">Uncharacterized protein</fullName>
    </submittedName>
</protein>
<evidence type="ECO:0000313" key="2">
    <source>
        <dbReference type="EMBL" id="MEQ2188420.1"/>
    </source>
</evidence>
<comment type="caution">
    <text evidence="2">The sequence shown here is derived from an EMBL/GenBank/DDBJ whole genome shotgun (WGS) entry which is preliminary data.</text>
</comment>
<evidence type="ECO:0000313" key="3">
    <source>
        <dbReference type="Proteomes" id="UP001476798"/>
    </source>
</evidence>
<sequence>EPEGGDSFHLFSIYEDGVWSCLIFLKSMISSFVLWILRVRLFPERQRDSFSTSALYAVSSPSLMRPTTVLWYLIMRLVGWIGEQSYVLRVYSRGLETQP</sequence>